<keyword evidence="1" id="KW-1015">Disulfide bond</keyword>
<dbReference type="InterPro" id="IPR051487">
    <property type="entry name" value="Ser/Thr_Proteases_Immune/Dev"/>
</dbReference>
<dbReference type="InterPro" id="IPR043504">
    <property type="entry name" value="Peptidase_S1_PA_chymotrypsin"/>
</dbReference>
<dbReference type="InterPro" id="IPR001254">
    <property type="entry name" value="Trypsin_dom"/>
</dbReference>
<dbReference type="GO" id="GO:0004252">
    <property type="term" value="F:serine-type endopeptidase activity"/>
    <property type="evidence" value="ECO:0007669"/>
    <property type="project" value="InterPro"/>
</dbReference>
<evidence type="ECO:0000313" key="4">
    <source>
        <dbReference type="EMBL" id="JAS64323.1"/>
    </source>
</evidence>
<gene>
    <name evidence="4" type="ORF">g.48722</name>
</gene>
<reference evidence="4" key="1">
    <citation type="submission" date="2015-11" db="EMBL/GenBank/DDBJ databases">
        <title>De novo transcriptome assembly of four potential Pierce s Disease insect vectors from Arizona vineyards.</title>
        <authorList>
            <person name="Tassone E.E."/>
        </authorList>
    </citation>
    <scope>NUCLEOTIDE SEQUENCE</scope>
</reference>
<name>A0A1B6GPN5_9HEMI</name>
<protein>
    <recommendedName>
        <fullName evidence="3">Peptidase S1 domain-containing protein</fullName>
    </recommendedName>
</protein>
<dbReference type="Gene3D" id="2.40.10.10">
    <property type="entry name" value="Trypsin-like serine proteases"/>
    <property type="match status" value="1"/>
</dbReference>
<dbReference type="InterPro" id="IPR009003">
    <property type="entry name" value="Peptidase_S1_PA"/>
</dbReference>
<dbReference type="Pfam" id="PF00089">
    <property type="entry name" value="Trypsin"/>
    <property type="match status" value="1"/>
</dbReference>
<evidence type="ECO:0000256" key="2">
    <source>
        <dbReference type="ARBA" id="ARBA00024195"/>
    </source>
</evidence>
<evidence type="ECO:0000256" key="1">
    <source>
        <dbReference type="ARBA" id="ARBA00023157"/>
    </source>
</evidence>
<dbReference type="AlphaFoldDB" id="A0A1B6GPN5"/>
<dbReference type="PANTHER" id="PTHR24256">
    <property type="entry name" value="TRYPTASE-RELATED"/>
    <property type="match status" value="1"/>
</dbReference>
<dbReference type="GO" id="GO:0006508">
    <property type="term" value="P:proteolysis"/>
    <property type="evidence" value="ECO:0007669"/>
    <property type="project" value="InterPro"/>
</dbReference>
<comment type="similarity">
    <text evidence="2">Belongs to the peptidase S1 family. CLIP subfamily.</text>
</comment>
<proteinExistence type="inferred from homology"/>
<dbReference type="EMBL" id="GECZ01005446">
    <property type="protein sequence ID" value="JAS64323.1"/>
    <property type="molecule type" value="Transcribed_RNA"/>
</dbReference>
<feature type="non-terminal residue" evidence="4">
    <location>
        <position position="101"/>
    </location>
</feature>
<organism evidence="4">
    <name type="scientific">Cuerna arida</name>
    <dbReference type="NCBI Taxonomy" id="1464854"/>
    <lineage>
        <taxon>Eukaryota</taxon>
        <taxon>Metazoa</taxon>
        <taxon>Ecdysozoa</taxon>
        <taxon>Arthropoda</taxon>
        <taxon>Hexapoda</taxon>
        <taxon>Insecta</taxon>
        <taxon>Pterygota</taxon>
        <taxon>Neoptera</taxon>
        <taxon>Paraneoptera</taxon>
        <taxon>Hemiptera</taxon>
        <taxon>Auchenorrhyncha</taxon>
        <taxon>Membracoidea</taxon>
        <taxon>Cicadellidae</taxon>
        <taxon>Cicadellinae</taxon>
        <taxon>Proconiini</taxon>
        <taxon>Cuerna</taxon>
    </lineage>
</organism>
<accession>A0A1B6GPN5</accession>
<feature type="domain" description="Peptidase S1" evidence="3">
    <location>
        <begin position="2"/>
        <end position="100"/>
    </location>
</feature>
<dbReference type="SUPFAM" id="SSF50494">
    <property type="entry name" value="Trypsin-like serine proteases"/>
    <property type="match status" value="1"/>
</dbReference>
<feature type="non-terminal residue" evidence="4">
    <location>
        <position position="1"/>
    </location>
</feature>
<sequence>LRVSLGEHDLRQGGGHDLPVSRVILHPRFRCGQYGDDIALLELGSEVPWSVGVLPACFPLPGVAPGHEADVMVAGWGWTEESSSKGIRSNVLQKVNLSVVE</sequence>
<evidence type="ECO:0000259" key="3">
    <source>
        <dbReference type="Pfam" id="PF00089"/>
    </source>
</evidence>